<evidence type="ECO:0000256" key="1">
    <source>
        <dbReference type="ARBA" id="ARBA00022670"/>
    </source>
</evidence>
<dbReference type="Gene3D" id="3.40.140.10">
    <property type="entry name" value="Cytidine Deaminase, domain 2"/>
    <property type="match status" value="1"/>
</dbReference>
<keyword evidence="2" id="KW-0479">Metal-binding</keyword>
<reference evidence="7" key="2">
    <citation type="journal article" date="2021" name="PeerJ">
        <title>Extensive microbial diversity within the chicken gut microbiome revealed by metagenomics and culture.</title>
        <authorList>
            <person name="Gilroy R."/>
            <person name="Ravi A."/>
            <person name="Getino M."/>
            <person name="Pursley I."/>
            <person name="Horton D.L."/>
            <person name="Alikhan N.F."/>
            <person name="Baker D."/>
            <person name="Gharbi K."/>
            <person name="Hall N."/>
            <person name="Watson M."/>
            <person name="Adriaenssens E.M."/>
            <person name="Foster-Nyarko E."/>
            <person name="Jarju S."/>
            <person name="Secka A."/>
            <person name="Antonio M."/>
            <person name="Oren A."/>
            <person name="Chaudhuri R.R."/>
            <person name="La Ragione R."/>
            <person name="Hildebrand F."/>
            <person name="Pallen M.J."/>
        </authorList>
    </citation>
    <scope>NUCLEOTIDE SEQUENCE</scope>
    <source>
        <strain evidence="7">ChiHjej12B11-7776</strain>
    </source>
</reference>
<keyword evidence="3" id="KW-0378">Hydrolase</keyword>
<evidence type="ECO:0000259" key="6">
    <source>
        <dbReference type="PROSITE" id="PS50249"/>
    </source>
</evidence>
<evidence type="ECO:0000256" key="4">
    <source>
        <dbReference type="ARBA" id="ARBA00022833"/>
    </source>
</evidence>
<dbReference type="AlphaFoldDB" id="A0A9D1MXQ6"/>
<dbReference type="Proteomes" id="UP000886852">
    <property type="component" value="Unassembled WGS sequence"/>
</dbReference>
<dbReference type="SUPFAM" id="SSF47781">
    <property type="entry name" value="RuvA domain 2-like"/>
    <property type="match status" value="1"/>
</dbReference>
<dbReference type="InterPro" id="IPR001405">
    <property type="entry name" value="UPF0758"/>
</dbReference>
<protein>
    <submittedName>
        <fullName evidence="7">RadC family protein</fullName>
    </submittedName>
</protein>
<evidence type="ECO:0000256" key="3">
    <source>
        <dbReference type="ARBA" id="ARBA00022801"/>
    </source>
</evidence>
<dbReference type="Gene3D" id="1.10.150.20">
    <property type="entry name" value="5' to 3' exonuclease, C-terminal subdomain"/>
    <property type="match status" value="1"/>
</dbReference>
<dbReference type="InterPro" id="IPR010994">
    <property type="entry name" value="RuvA_2-like"/>
</dbReference>
<gene>
    <name evidence="7" type="ORF">IAC72_03575</name>
</gene>
<feature type="non-terminal residue" evidence="7">
    <location>
        <position position="1"/>
    </location>
</feature>
<proteinExistence type="predicted"/>
<dbReference type="GO" id="GO:0006508">
    <property type="term" value="P:proteolysis"/>
    <property type="evidence" value="ECO:0007669"/>
    <property type="project" value="UniProtKB-KW"/>
</dbReference>
<dbReference type="PROSITE" id="PS50249">
    <property type="entry name" value="MPN"/>
    <property type="match status" value="1"/>
</dbReference>
<dbReference type="GO" id="GO:0008237">
    <property type="term" value="F:metallopeptidase activity"/>
    <property type="evidence" value="ECO:0007669"/>
    <property type="project" value="UniProtKB-KW"/>
</dbReference>
<dbReference type="GO" id="GO:0046872">
    <property type="term" value="F:metal ion binding"/>
    <property type="evidence" value="ECO:0007669"/>
    <property type="project" value="UniProtKB-KW"/>
</dbReference>
<evidence type="ECO:0000313" key="8">
    <source>
        <dbReference type="Proteomes" id="UP000886852"/>
    </source>
</evidence>
<keyword evidence="4" id="KW-0862">Zinc</keyword>
<reference evidence="7" key="1">
    <citation type="submission" date="2020-10" db="EMBL/GenBank/DDBJ databases">
        <authorList>
            <person name="Gilroy R."/>
        </authorList>
    </citation>
    <scope>NUCLEOTIDE SEQUENCE</scope>
    <source>
        <strain evidence="7">ChiHjej12B11-7776</strain>
    </source>
</reference>
<dbReference type="EMBL" id="DVOC01000061">
    <property type="protein sequence ID" value="HIU91070.1"/>
    <property type="molecule type" value="Genomic_DNA"/>
</dbReference>
<dbReference type="InterPro" id="IPR025657">
    <property type="entry name" value="RadC_JAB"/>
</dbReference>
<organism evidence="7 8">
    <name type="scientific">Candidatus Fimimonas merdipullorum</name>
    <dbReference type="NCBI Taxonomy" id="2840822"/>
    <lineage>
        <taxon>Bacteria</taxon>
        <taxon>Pseudomonadati</taxon>
        <taxon>Myxococcota</taxon>
        <taxon>Myxococcia</taxon>
        <taxon>Myxococcales</taxon>
        <taxon>Cystobacterineae</taxon>
        <taxon>Myxococcaceae</taxon>
        <taxon>Myxococcaceae incertae sedis</taxon>
        <taxon>Candidatus Fimimonas</taxon>
    </lineage>
</organism>
<dbReference type="InterPro" id="IPR037518">
    <property type="entry name" value="MPN"/>
</dbReference>
<dbReference type="PANTHER" id="PTHR30471">
    <property type="entry name" value="DNA REPAIR PROTEIN RADC"/>
    <property type="match status" value="1"/>
</dbReference>
<evidence type="ECO:0000256" key="2">
    <source>
        <dbReference type="ARBA" id="ARBA00022723"/>
    </source>
</evidence>
<feature type="domain" description="MPN" evidence="6">
    <location>
        <begin position="53"/>
        <end position="177"/>
    </location>
</feature>
<sequence>HNLLNKFGSFYNVLNASPTQLMEVDGVSEVTACNIAVLKEVFVRYKKSSLSKISLAGLASVLEYSRELMTGNYVEKLVVVFVDNATNFLLSEEFCSDDSKRVNADIKKIVSSAVRCNAAGIILFHCHVDGPCTPSNEDFDFTQRLFTTMINLNIVVLEHLIFNNKGEYYSFFQHRDMENIATAVRNK</sequence>
<evidence type="ECO:0000313" key="7">
    <source>
        <dbReference type="EMBL" id="HIU91070.1"/>
    </source>
</evidence>
<name>A0A9D1MXQ6_9BACT</name>
<dbReference type="Pfam" id="PF04002">
    <property type="entry name" value="RadC"/>
    <property type="match status" value="1"/>
</dbReference>
<dbReference type="PANTHER" id="PTHR30471:SF3">
    <property type="entry name" value="UPF0758 PROTEIN YEES-RELATED"/>
    <property type="match status" value="1"/>
</dbReference>
<keyword evidence="5" id="KW-0482">Metalloprotease</keyword>
<comment type="caution">
    <text evidence="7">The sequence shown here is derived from an EMBL/GenBank/DDBJ whole genome shotgun (WGS) entry which is preliminary data.</text>
</comment>
<evidence type="ECO:0000256" key="5">
    <source>
        <dbReference type="ARBA" id="ARBA00023049"/>
    </source>
</evidence>
<keyword evidence="1" id="KW-0645">Protease</keyword>
<accession>A0A9D1MXQ6</accession>